<keyword evidence="7" id="KW-1185">Reference proteome</keyword>
<dbReference type="InterPro" id="IPR029065">
    <property type="entry name" value="Enolase_C-like"/>
</dbReference>
<feature type="domain" description="Mandelate racemase/muconate lactonizing enzyme C-terminal" evidence="5">
    <location>
        <begin position="229"/>
        <end position="324"/>
    </location>
</feature>
<dbReference type="SUPFAM" id="SSF51604">
    <property type="entry name" value="Enolase C-terminal domain-like"/>
    <property type="match status" value="1"/>
</dbReference>
<dbReference type="InterPro" id="IPR013341">
    <property type="entry name" value="Mandelate_racemase_N_dom"/>
</dbReference>
<feature type="region of interest" description="Disordered" evidence="4">
    <location>
        <begin position="1"/>
        <end position="34"/>
    </location>
</feature>
<dbReference type="PANTHER" id="PTHR48080">
    <property type="entry name" value="D-GALACTONATE DEHYDRATASE-RELATED"/>
    <property type="match status" value="1"/>
</dbReference>
<dbReference type="InterPro" id="IPR034593">
    <property type="entry name" value="DgoD-like"/>
</dbReference>
<dbReference type="InterPro" id="IPR036849">
    <property type="entry name" value="Enolase-like_C_sf"/>
</dbReference>
<dbReference type="SUPFAM" id="SSF54826">
    <property type="entry name" value="Enolase N-terminal domain-like"/>
    <property type="match status" value="1"/>
</dbReference>
<dbReference type="Proteomes" id="UP000282002">
    <property type="component" value="Chromosome"/>
</dbReference>
<evidence type="ECO:0000259" key="5">
    <source>
        <dbReference type="SMART" id="SM00922"/>
    </source>
</evidence>
<dbReference type="KEGG" id="taw:EI545_00180"/>
<comment type="catalytic activity">
    <reaction evidence="1">
        <text>D-glucarate = 5-dehydro-4-deoxy-D-glucarate + H2O</text>
        <dbReference type="Rhea" id="RHEA:14573"/>
        <dbReference type="ChEBI" id="CHEBI:15377"/>
        <dbReference type="ChEBI" id="CHEBI:30612"/>
        <dbReference type="ChEBI" id="CHEBI:42819"/>
        <dbReference type="EC" id="4.2.1.40"/>
    </reaction>
</comment>
<evidence type="ECO:0000256" key="4">
    <source>
        <dbReference type="SAM" id="MobiDB-lite"/>
    </source>
</evidence>
<protein>
    <recommendedName>
        <fullName evidence="3">glucarate dehydratase</fullName>
        <ecNumber evidence="3">4.2.1.40</ecNumber>
    </recommendedName>
</protein>
<comment type="pathway">
    <text evidence="2">Carbohydrate acid metabolism; D-glucarate degradation; 2,5-dioxopentanoate from D-glucarate: step 1/2.</text>
</comment>
<dbReference type="SMART" id="SM00922">
    <property type="entry name" value="MR_MLE"/>
    <property type="match status" value="1"/>
</dbReference>
<dbReference type="PANTHER" id="PTHR48080:SF4">
    <property type="entry name" value="GLUCARATE DEHYDRATASE"/>
    <property type="match status" value="1"/>
</dbReference>
<proteinExistence type="predicted"/>
<organism evidence="6 7">
    <name type="scientific">Tabrizicola piscis</name>
    <dbReference type="NCBI Taxonomy" id="2494374"/>
    <lineage>
        <taxon>Bacteria</taxon>
        <taxon>Pseudomonadati</taxon>
        <taxon>Pseudomonadota</taxon>
        <taxon>Alphaproteobacteria</taxon>
        <taxon>Rhodobacterales</taxon>
        <taxon>Paracoccaceae</taxon>
        <taxon>Tabrizicola</taxon>
    </lineage>
</organism>
<dbReference type="Pfam" id="PF13378">
    <property type="entry name" value="MR_MLE_C"/>
    <property type="match status" value="1"/>
</dbReference>
<dbReference type="GO" id="GO:0008872">
    <property type="term" value="F:glucarate dehydratase activity"/>
    <property type="evidence" value="ECO:0007669"/>
    <property type="project" value="UniProtKB-EC"/>
</dbReference>
<dbReference type="AlphaFoldDB" id="A0A3S8U1D0"/>
<reference evidence="6 7" key="1">
    <citation type="submission" date="2018-12" db="EMBL/GenBank/DDBJ databases">
        <title>Complete genome sequencing of Tabrizicola sp. K13M18.</title>
        <authorList>
            <person name="Bae J.-W."/>
        </authorList>
    </citation>
    <scope>NUCLEOTIDE SEQUENCE [LARGE SCALE GENOMIC DNA]</scope>
    <source>
        <strain evidence="6 7">K13M18</strain>
    </source>
</reference>
<evidence type="ECO:0000256" key="3">
    <source>
        <dbReference type="ARBA" id="ARBA00011973"/>
    </source>
</evidence>
<dbReference type="Gene3D" id="3.20.20.120">
    <property type="entry name" value="Enolase-like C-terminal domain"/>
    <property type="match status" value="1"/>
</dbReference>
<dbReference type="EMBL" id="CP034328">
    <property type="protein sequence ID" value="AZL57396.1"/>
    <property type="molecule type" value="Genomic_DNA"/>
</dbReference>
<dbReference type="InterPro" id="IPR013342">
    <property type="entry name" value="Mandelate_racemase_C"/>
</dbReference>
<dbReference type="GO" id="GO:0016853">
    <property type="term" value="F:isomerase activity"/>
    <property type="evidence" value="ECO:0007669"/>
    <property type="project" value="UniProtKB-KW"/>
</dbReference>
<name>A0A3S8U1D0_9RHOB</name>
<dbReference type="OrthoDB" id="9802699at2"/>
<gene>
    <name evidence="6" type="ORF">EI545_00180</name>
</gene>
<sequence>MGATGGPHGISPRKSPSDTCEVARHYPAPSAGARANRLQNRANPQENGQNRPGSVVARSAGMGCAANLPPICAQSKGLSVKIRSITALPVNIPFHAPYRFSYGAIASLTKTVIRLVTEDGVVGLGECADGDRAADVIAAGARLVGMDLRDIHAAEAKLVPGMRYTPWGNVLAARRVFGGIEMAMWDARGKTEGVPLFQLLGGAVRTEIPLTEYFSYRWPGANHPGESTPLEVARYCAAMIERHGSVIFEGKVGAVALDEEVQMVREVRAAIGDRPLQLDANGGWTVPTARDALRRLAPYNISWFEEPVETYEEMADLRHHCDIPFSAHAIDLPKAVALRCPDCIVTNVNEHGGVARTRDFIRACEAMGVGFRFHSGETGIASAAYLHLTAALEHVRGASQTLFHWYADDVIEGGPFALEGGITRVPDGPGLGVTLDEKALGRCHDRYLAEGAFPDGRSGGYGSAFRKR</sequence>
<evidence type="ECO:0000256" key="2">
    <source>
        <dbReference type="ARBA" id="ARBA00005183"/>
    </source>
</evidence>
<evidence type="ECO:0000313" key="6">
    <source>
        <dbReference type="EMBL" id="AZL57396.1"/>
    </source>
</evidence>
<evidence type="ECO:0000256" key="1">
    <source>
        <dbReference type="ARBA" id="ARBA00001426"/>
    </source>
</evidence>
<accession>A0A3S8U1D0</accession>
<dbReference type="Gene3D" id="3.30.390.10">
    <property type="entry name" value="Enolase-like, N-terminal domain"/>
    <property type="match status" value="1"/>
</dbReference>
<keyword evidence="6" id="KW-0413">Isomerase</keyword>
<dbReference type="CDD" id="cd03316">
    <property type="entry name" value="MR_like"/>
    <property type="match status" value="1"/>
</dbReference>
<evidence type="ECO:0000313" key="7">
    <source>
        <dbReference type="Proteomes" id="UP000282002"/>
    </source>
</evidence>
<dbReference type="EC" id="4.2.1.40" evidence="3"/>
<dbReference type="Pfam" id="PF02746">
    <property type="entry name" value="MR_MLE_N"/>
    <property type="match status" value="1"/>
</dbReference>
<dbReference type="InterPro" id="IPR029017">
    <property type="entry name" value="Enolase-like_N"/>
</dbReference>